<dbReference type="Gene3D" id="3.40.50.2300">
    <property type="match status" value="1"/>
</dbReference>
<dbReference type="OrthoDB" id="673128at2"/>
<dbReference type="PANTHER" id="PTHR44520">
    <property type="entry name" value="RESPONSE REGULATOR RCP1-RELATED"/>
    <property type="match status" value="1"/>
</dbReference>
<dbReference type="CDD" id="cd17546">
    <property type="entry name" value="REC_hyHK_CKI1_RcsC-like"/>
    <property type="match status" value="1"/>
</dbReference>
<dbReference type="InterPro" id="IPR052893">
    <property type="entry name" value="TCS_response_regulator"/>
</dbReference>
<dbReference type="InterPro" id="IPR011006">
    <property type="entry name" value="CheY-like_superfamily"/>
</dbReference>
<dbReference type="SUPFAM" id="SSF52172">
    <property type="entry name" value="CheY-like"/>
    <property type="match status" value="1"/>
</dbReference>
<name>A0A3G2L649_9FLAO</name>
<gene>
    <name evidence="3" type="ORF">D1013_10030</name>
</gene>
<reference evidence="3 4" key="1">
    <citation type="submission" date="2018-08" db="EMBL/GenBank/DDBJ databases">
        <title>The reduced genetic potential of extracellular carbohydrate catabolism in Euzebyella marina RN62, a Flavobacteriia bacterium isolated from the hadal water.</title>
        <authorList>
            <person name="Xue C."/>
        </authorList>
    </citation>
    <scope>NUCLEOTIDE SEQUENCE [LARGE SCALE GENOMIC DNA]</scope>
    <source>
        <strain evidence="3 4">RN62</strain>
    </source>
</reference>
<dbReference type="SMART" id="SM00448">
    <property type="entry name" value="REC"/>
    <property type="match status" value="1"/>
</dbReference>
<dbReference type="InterPro" id="IPR001789">
    <property type="entry name" value="Sig_transdc_resp-reg_receiver"/>
</dbReference>
<evidence type="ECO:0000313" key="4">
    <source>
        <dbReference type="Proteomes" id="UP000276309"/>
    </source>
</evidence>
<dbReference type="PANTHER" id="PTHR44520:SF2">
    <property type="entry name" value="RESPONSE REGULATOR RCP1"/>
    <property type="match status" value="1"/>
</dbReference>
<dbReference type="GO" id="GO:0000160">
    <property type="term" value="P:phosphorelay signal transduction system"/>
    <property type="evidence" value="ECO:0007669"/>
    <property type="project" value="InterPro"/>
</dbReference>
<evidence type="ECO:0000256" key="1">
    <source>
        <dbReference type="PROSITE-ProRule" id="PRU00169"/>
    </source>
</evidence>
<accession>A0A3G2L649</accession>
<keyword evidence="1" id="KW-0597">Phosphoprotein</keyword>
<evidence type="ECO:0000313" key="3">
    <source>
        <dbReference type="EMBL" id="AYN67683.1"/>
    </source>
</evidence>
<feature type="domain" description="Response regulatory" evidence="2">
    <location>
        <begin position="10"/>
        <end position="129"/>
    </location>
</feature>
<dbReference type="PROSITE" id="PS50110">
    <property type="entry name" value="RESPONSE_REGULATORY"/>
    <property type="match status" value="1"/>
</dbReference>
<dbReference type="Pfam" id="PF00072">
    <property type="entry name" value="Response_reg"/>
    <property type="match status" value="1"/>
</dbReference>
<protein>
    <submittedName>
        <fullName evidence="3">Response regulator</fullName>
    </submittedName>
</protein>
<dbReference type="Proteomes" id="UP000276309">
    <property type="component" value="Chromosome"/>
</dbReference>
<keyword evidence="4" id="KW-1185">Reference proteome</keyword>
<proteinExistence type="predicted"/>
<dbReference type="EMBL" id="CP032050">
    <property type="protein sequence ID" value="AYN67683.1"/>
    <property type="molecule type" value="Genomic_DNA"/>
</dbReference>
<dbReference type="AlphaFoldDB" id="A0A3G2L649"/>
<sequence>MKPQIIKEFSILLVEDDSVANYLATHKLNHLGIENVSCVENGLDALTYIENNTCPDIIFLDINMPIMDGFEFLAEKEANNMCPDSKVVIVTSSLRPCDREKSNEFTSVVDFLEKPLSYPKIEDILLKISLNRVA</sequence>
<feature type="modified residue" description="4-aspartylphosphate" evidence="1">
    <location>
        <position position="61"/>
    </location>
</feature>
<dbReference type="KEGG" id="emar:D1013_10030"/>
<dbReference type="RefSeq" id="WP_121848699.1">
    <property type="nucleotide sequence ID" value="NZ_CP032050.1"/>
</dbReference>
<evidence type="ECO:0000259" key="2">
    <source>
        <dbReference type="PROSITE" id="PS50110"/>
    </source>
</evidence>
<organism evidence="3 4">
    <name type="scientific">Euzebyella marina</name>
    <dbReference type="NCBI Taxonomy" id="1761453"/>
    <lineage>
        <taxon>Bacteria</taxon>
        <taxon>Pseudomonadati</taxon>
        <taxon>Bacteroidota</taxon>
        <taxon>Flavobacteriia</taxon>
        <taxon>Flavobacteriales</taxon>
        <taxon>Flavobacteriaceae</taxon>
        <taxon>Euzebyella</taxon>
    </lineage>
</organism>